<keyword evidence="6" id="KW-1185">Reference proteome</keyword>
<dbReference type="Pfam" id="PF13188">
    <property type="entry name" value="PAS_8"/>
    <property type="match status" value="1"/>
</dbReference>
<dbReference type="Gene3D" id="3.30.70.270">
    <property type="match status" value="2"/>
</dbReference>
<dbReference type="CDD" id="cd01948">
    <property type="entry name" value="EAL"/>
    <property type="match status" value="1"/>
</dbReference>
<comment type="caution">
    <text evidence="5">The sequence shown here is derived from an EMBL/GenBank/DDBJ whole genome shotgun (WGS) entry which is preliminary data.</text>
</comment>
<evidence type="ECO:0000259" key="3">
    <source>
        <dbReference type="PROSITE" id="PS50883"/>
    </source>
</evidence>
<dbReference type="CDD" id="cd01949">
    <property type="entry name" value="GGDEF"/>
    <property type="match status" value="1"/>
</dbReference>
<dbReference type="PROSITE" id="PS50887">
    <property type="entry name" value="GGDEF"/>
    <property type="match status" value="2"/>
</dbReference>
<organism evidence="5 6">
    <name type="scientific">Evtepia gabavorous</name>
    <dbReference type="NCBI Taxonomy" id="2211183"/>
    <lineage>
        <taxon>Bacteria</taxon>
        <taxon>Bacillati</taxon>
        <taxon>Bacillota</taxon>
        <taxon>Clostridia</taxon>
        <taxon>Eubacteriales</taxon>
        <taxon>Evtepia</taxon>
    </lineage>
</organism>
<feature type="domain" description="GGDEF" evidence="4">
    <location>
        <begin position="464"/>
        <end position="597"/>
    </location>
</feature>
<dbReference type="InterPro" id="IPR043128">
    <property type="entry name" value="Rev_trsase/Diguanyl_cyclase"/>
</dbReference>
<dbReference type="InterPro" id="IPR003018">
    <property type="entry name" value="GAF"/>
</dbReference>
<dbReference type="SMART" id="SM00052">
    <property type="entry name" value="EAL"/>
    <property type="match status" value="1"/>
</dbReference>
<dbReference type="SMART" id="SM00267">
    <property type="entry name" value="GGDEF"/>
    <property type="match status" value="2"/>
</dbReference>
<dbReference type="PANTHER" id="PTHR44757">
    <property type="entry name" value="DIGUANYLATE CYCLASE DGCP"/>
    <property type="match status" value="1"/>
</dbReference>
<evidence type="ECO:0000259" key="4">
    <source>
        <dbReference type="PROSITE" id="PS50887"/>
    </source>
</evidence>
<dbReference type="InterPro" id="IPR001633">
    <property type="entry name" value="EAL_dom"/>
</dbReference>
<sequence length="1308" mass="148665">MWCRIFYGNRGNRCERLRVEVRKMEEKREGSRSLSQQEEDALQSIARSDLGGLFKARMDEGFTLLYANDSYYAIHGYTRGQLEQEMHGQAVGLVHPEDVAWVSEHLRRALAENQGTVSFEYRIVRRDGAVVWLLISAGLSQEDGGMVLSGMILDITARKAMEDRLRRSEERFQIAVRQAGISVWEYDIPARRLYSSVSTQGHGEACPVVEQVPQSLIDSGYVHPSGVKEFQGMHEALHRGEPTASCVVQVRSPQGGYRWERIHYTTLFDDRRRPVWAVAIVEDVSDQKYAERRCMQEEQLREMLSVDVLISGKVNLTKNQVEELWGHRSFPAAFQKVQDCDGLFQLMGEYLANAEERKRYRALFRRQALLAKYRAGDRGIWGEYRCVNFDGEILWAALRATIHEDPETGDILLFGYVRDIDSRKKTELALLERAEKDGVTGLYNKATIQTMIQRILQERRGSGGQCALLVIDLDNFKQVNDRYGHLQGDKLLQEIGHILHASFQQKGLVGRIGGDEFVLFLGEIPSEQWVLEQTDALCRMLNIAYEAAEDHVPVSASIGVGLAPHSQAQYEELFRQADAGLYHAKQQGKARYSCCRDEGFLEGEGTVTSLQCAAKEHLGTHCMLDALEDMLFVIDLETYEMRYMNAPARAAFGYEEGAYAGRKCYQVLQGFSQPCVFCQNHLPSEQGFKTWENQNVRLHRRFLIRDKIIQWDGRPARLEIYQAPAAQEEARENAEHVLLEMAGLLLSAESLEDGIQGTLERLGGFYGADRCYVVQARLGERTFQAAQQWQSPALQARGNAAAQTLEGAGWLEHLKARHLVACHDVEQLQQVFPEKYRDMRARGVRSFYAVALLEEGELRGYLGIDNPRERLECTTMLLSLSHFLMGERSKREGKAQNAFLRSHDALTGCLNWERYNDYLVAFSNDVSSSLGVLRADVNQLAELNQRRGKEAGDRMVCHVAQVLRRRFGPGNVYRINGDEFVVFRTDVTYRKFAGDVEACQQLLEEQAPGAVAFGWTWADQDIQIQGMVHHAGEALQLEKQRHGKGKGAWGQQAFWGLEEAFAKGHFHIYLQPKAEIASGRIRGAEALIRYRDDQHGVVGPDKFIPQLERSGLIRHIDLFVLEEVCRTLRRWREQGVEPIPISLNLSRYTLMEKGILARINGITSRYQVDRRLLKLEITESIGDVERRILEEISREIVGDGYCLSLDDFGAQYSNLSILSSLQLSELKIDMSIINDLYSNQNTRILVEHLIHICRQLGIDSVAEGVEEREQLQILEDIGCTYAQGYLYNKPIPVPDFERKYLAGPGNDP</sequence>
<dbReference type="PANTHER" id="PTHR44757:SF2">
    <property type="entry name" value="BIOFILM ARCHITECTURE MAINTENANCE PROTEIN MBAA"/>
    <property type="match status" value="1"/>
</dbReference>
<dbReference type="Gene3D" id="3.30.450.20">
    <property type="entry name" value="PAS domain"/>
    <property type="match status" value="3"/>
</dbReference>
<evidence type="ECO:0000313" key="6">
    <source>
        <dbReference type="Proteomes" id="UP000260649"/>
    </source>
</evidence>
<protein>
    <submittedName>
        <fullName evidence="5">EAL domain-containing protein</fullName>
    </submittedName>
</protein>
<proteinExistence type="predicted"/>
<dbReference type="NCBIfam" id="TIGR00229">
    <property type="entry name" value="sensory_box"/>
    <property type="match status" value="1"/>
</dbReference>
<dbReference type="InterPro" id="IPR052155">
    <property type="entry name" value="Biofilm_reg_signaling"/>
</dbReference>
<dbReference type="Pfam" id="PF00563">
    <property type="entry name" value="EAL"/>
    <property type="match status" value="1"/>
</dbReference>
<dbReference type="Gene3D" id="3.20.20.450">
    <property type="entry name" value="EAL domain"/>
    <property type="match status" value="1"/>
</dbReference>
<accession>A0A3E2B2T5</accession>
<dbReference type="SUPFAM" id="SSF55781">
    <property type="entry name" value="GAF domain-like"/>
    <property type="match status" value="1"/>
</dbReference>
<dbReference type="NCBIfam" id="TIGR00254">
    <property type="entry name" value="GGDEF"/>
    <property type="match status" value="1"/>
</dbReference>
<dbReference type="OrthoDB" id="9762141at2"/>
<dbReference type="InterPro" id="IPR001610">
    <property type="entry name" value="PAC"/>
</dbReference>
<dbReference type="SMART" id="SM00086">
    <property type="entry name" value="PAC"/>
    <property type="match status" value="3"/>
</dbReference>
<dbReference type="Pfam" id="PF00990">
    <property type="entry name" value="GGDEF"/>
    <property type="match status" value="2"/>
</dbReference>
<dbReference type="InterPro" id="IPR035919">
    <property type="entry name" value="EAL_sf"/>
</dbReference>
<dbReference type="InterPro" id="IPR000700">
    <property type="entry name" value="PAS-assoc_C"/>
</dbReference>
<dbReference type="PROSITE" id="PS50113">
    <property type="entry name" value="PAC"/>
    <property type="match status" value="2"/>
</dbReference>
<dbReference type="Proteomes" id="UP000260649">
    <property type="component" value="Unassembled WGS sequence"/>
</dbReference>
<feature type="domain" description="PAC" evidence="2">
    <location>
        <begin position="117"/>
        <end position="167"/>
    </location>
</feature>
<evidence type="ECO:0000259" key="1">
    <source>
        <dbReference type="PROSITE" id="PS50112"/>
    </source>
</evidence>
<feature type="domain" description="GGDEF" evidence="4">
    <location>
        <begin position="928"/>
        <end position="1052"/>
    </location>
</feature>
<dbReference type="InterPro" id="IPR013655">
    <property type="entry name" value="PAS_fold_3"/>
</dbReference>
<name>A0A3E2B2T5_9FIRM</name>
<dbReference type="Pfam" id="PF08447">
    <property type="entry name" value="PAS_3"/>
    <property type="match status" value="1"/>
</dbReference>
<reference evidence="5 6" key="1">
    <citation type="submission" date="2018-07" db="EMBL/GenBank/DDBJ databases">
        <title>GABA Modulating Bacteria of the Human Gut Microbiota.</title>
        <authorList>
            <person name="Strandwitz P."/>
            <person name="Kim K.H."/>
            <person name="Terekhova D."/>
            <person name="Liu J.K."/>
            <person name="Sharma A."/>
            <person name="Levering J."/>
            <person name="Mcdonald D."/>
            <person name="Dietrich D."/>
            <person name="Ramadhar T.R."/>
            <person name="Lekbua A."/>
            <person name="Mroue N."/>
            <person name="Liston C."/>
            <person name="Stewart E.J."/>
            <person name="Dubin M.J."/>
            <person name="Zengler K."/>
            <person name="Knight R."/>
            <person name="Gilbert J.A."/>
            <person name="Clardy J."/>
            <person name="Lewis K."/>
        </authorList>
    </citation>
    <scope>NUCLEOTIDE SEQUENCE [LARGE SCALE GENOMIC DNA]</scope>
    <source>
        <strain evidence="5 6">KLE1738</strain>
    </source>
</reference>
<dbReference type="PROSITE" id="PS50112">
    <property type="entry name" value="PAS"/>
    <property type="match status" value="1"/>
</dbReference>
<feature type="domain" description="PAS" evidence="1">
    <location>
        <begin position="38"/>
        <end position="113"/>
    </location>
</feature>
<dbReference type="CDD" id="cd00130">
    <property type="entry name" value="PAS"/>
    <property type="match status" value="1"/>
</dbReference>
<dbReference type="InterPro" id="IPR035965">
    <property type="entry name" value="PAS-like_dom_sf"/>
</dbReference>
<dbReference type="Pfam" id="PF01590">
    <property type="entry name" value="GAF"/>
    <property type="match status" value="1"/>
</dbReference>
<dbReference type="EMBL" id="QQRQ01000012">
    <property type="protein sequence ID" value="RFT06329.1"/>
    <property type="molecule type" value="Genomic_DNA"/>
</dbReference>
<evidence type="ECO:0000313" key="5">
    <source>
        <dbReference type="EMBL" id="RFT06329.1"/>
    </source>
</evidence>
<dbReference type="InterPro" id="IPR029016">
    <property type="entry name" value="GAF-like_dom_sf"/>
</dbReference>
<dbReference type="Gene3D" id="3.30.450.40">
    <property type="match status" value="1"/>
</dbReference>
<feature type="domain" description="PAC" evidence="2">
    <location>
        <begin position="380"/>
        <end position="432"/>
    </location>
</feature>
<feature type="domain" description="EAL" evidence="3">
    <location>
        <begin position="1050"/>
        <end position="1304"/>
    </location>
</feature>
<dbReference type="PROSITE" id="PS50883">
    <property type="entry name" value="EAL"/>
    <property type="match status" value="1"/>
</dbReference>
<dbReference type="InterPro" id="IPR029787">
    <property type="entry name" value="Nucleotide_cyclase"/>
</dbReference>
<dbReference type="SUPFAM" id="SSF141868">
    <property type="entry name" value="EAL domain-like"/>
    <property type="match status" value="1"/>
</dbReference>
<dbReference type="InterPro" id="IPR000160">
    <property type="entry name" value="GGDEF_dom"/>
</dbReference>
<dbReference type="SUPFAM" id="SSF55073">
    <property type="entry name" value="Nucleotide cyclase"/>
    <property type="match status" value="2"/>
</dbReference>
<dbReference type="InterPro" id="IPR000014">
    <property type="entry name" value="PAS"/>
</dbReference>
<dbReference type="SUPFAM" id="SSF55785">
    <property type="entry name" value="PYP-like sensor domain (PAS domain)"/>
    <property type="match status" value="3"/>
</dbReference>
<evidence type="ECO:0000259" key="2">
    <source>
        <dbReference type="PROSITE" id="PS50113"/>
    </source>
</evidence>
<gene>
    <name evidence="5" type="ORF">DV520_08005</name>
</gene>